<protein>
    <submittedName>
        <fullName evidence="2">Chromosome LG7 open reading frame, human C8orf48</fullName>
    </submittedName>
</protein>
<dbReference type="PANTHER" id="PTHR35256">
    <property type="entry name" value="CHROMOSOME 8 OPEN READING FRAME 48"/>
    <property type="match status" value="1"/>
</dbReference>
<feature type="compositionally biased region" description="Polar residues" evidence="1">
    <location>
        <begin position="121"/>
        <end position="135"/>
    </location>
</feature>
<dbReference type="HOGENOM" id="CLU_915154_0_0_1"/>
<dbReference type="InParanoid" id="W5NBI5"/>
<accession>W5NBI5</accession>
<dbReference type="KEGG" id="loc:107077852"/>
<feature type="region of interest" description="Disordered" evidence="1">
    <location>
        <begin position="118"/>
        <end position="142"/>
    </location>
</feature>
<keyword evidence="3" id="KW-1185">Reference proteome</keyword>
<dbReference type="Pfam" id="PF15379">
    <property type="entry name" value="DUF4606"/>
    <property type="match status" value="1"/>
</dbReference>
<evidence type="ECO:0000313" key="3">
    <source>
        <dbReference type="Proteomes" id="UP000018468"/>
    </source>
</evidence>
<reference evidence="2" key="2">
    <citation type="submission" date="2025-08" db="UniProtKB">
        <authorList>
            <consortium name="Ensembl"/>
        </authorList>
    </citation>
    <scope>IDENTIFICATION</scope>
</reference>
<dbReference type="OrthoDB" id="9976953at2759"/>
<feature type="compositionally biased region" description="Polar residues" evidence="1">
    <location>
        <begin position="64"/>
        <end position="76"/>
    </location>
</feature>
<organism evidence="2 3">
    <name type="scientific">Lepisosteus oculatus</name>
    <name type="common">Spotted gar</name>
    <dbReference type="NCBI Taxonomy" id="7918"/>
    <lineage>
        <taxon>Eukaryota</taxon>
        <taxon>Metazoa</taxon>
        <taxon>Chordata</taxon>
        <taxon>Craniata</taxon>
        <taxon>Vertebrata</taxon>
        <taxon>Euteleostomi</taxon>
        <taxon>Actinopterygii</taxon>
        <taxon>Neopterygii</taxon>
        <taxon>Holostei</taxon>
        <taxon>Semionotiformes</taxon>
        <taxon>Lepisosteidae</taxon>
        <taxon>Lepisosteus</taxon>
    </lineage>
</organism>
<dbReference type="InterPro" id="IPR027932">
    <property type="entry name" value="DUF4606"/>
</dbReference>
<dbReference type="Bgee" id="ENSLOCG00000014620">
    <property type="expression patterns" value="Expressed in ovary and 13 other cell types or tissues"/>
</dbReference>
<dbReference type="eggNOG" id="ENOG502TFA9">
    <property type="taxonomic scope" value="Eukaryota"/>
</dbReference>
<name>W5NBI5_LEPOC</name>
<dbReference type="Proteomes" id="UP000018468">
    <property type="component" value="Linkage group LG7"/>
</dbReference>
<dbReference type="OMA" id="SQCPSCN"/>
<evidence type="ECO:0000256" key="1">
    <source>
        <dbReference type="SAM" id="MobiDB-lite"/>
    </source>
</evidence>
<feature type="compositionally biased region" description="Basic and acidic residues" evidence="1">
    <location>
        <begin position="77"/>
        <end position="101"/>
    </location>
</feature>
<dbReference type="PANTHER" id="PTHR35256:SF1">
    <property type="entry name" value="EXPRESSED SEQUENCE AI429214"/>
    <property type="match status" value="1"/>
</dbReference>
<feature type="region of interest" description="Disordered" evidence="1">
    <location>
        <begin position="1"/>
        <end position="101"/>
    </location>
</feature>
<dbReference type="GeneTree" id="ENSGT00940000166620"/>
<dbReference type="AlphaFoldDB" id="W5NBI5"/>
<reference evidence="3" key="1">
    <citation type="submission" date="2011-12" db="EMBL/GenBank/DDBJ databases">
        <title>The Draft Genome of Lepisosteus oculatus.</title>
        <authorList>
            <consortium name="The Broad Institute Genome Assembly &amp; Analysis Group"/>
            <consortium name="Computational R&amp;D Group"/>
            <consortium name="and Sequencing Platform"/>
            <person name="Di Palma F."/>
            <person name="Alfoldi J."/>
            <person name="Johnson J."/>
            <person name="Berlin A."/>
            <person name="Gnerre S."/>
            <person name="Jaffe D."/>
            <person name="MacCallum I."/>
            <person name="Young S."/>
            <person name="Walker B.J."/>
            <person name="Lander E.S."/>
            <person name="Lindblad-Toh K."/>
        </authorList>
    </citation>
    <scope>NUCLEOTIDE SEQUENCE [LARGE SCALE GENOMIC DNA]</scope>
</reference>
<dbReference type="GeneID" id="107077852"/>
<reference evidence="2" key="3">
    <citation type="submission" date="2025-09" db="UniProtKB">
        <authorList>
            <consortium name="Ensembl"/>
        </authorList>
    </citation>
    <scope>IDENTIFICATION</scope>
</reference>
<dbReference type="Ensembl" id="ENSLOCT00000018026.1">
    <property type="protein sequence ID" value="ENSLOCP00000017994.1"/>
    <property type="gene ID" value="ENSLOCG00000014620.1"/>
</dbReference>
<feature type="compositionally biased region" description="Polar residues" evidence="1">
    <location>
        <begin position="1"/>
        <end position="19"/>
    </location>
</feature>
<dbReference type="EMBL" id="AHAT01015622">
    <property type="status" value="NOT_ANNOTATED_CDS"/>
    <property type="molecule type" value="Genomic_DNA"/>
</dbReference>
<proteinExistence type="predicted"/>
<sequence>MEFLMTSGTEENGRQQLSGNYEEDSFETWPSSESSSSSSRALRFAGDTYESCSTEFERTKSNRSESFNSFCSNEGFDSQRERLASSERGYEDEKFEQYNENKITAEEEFSRKRIQVLRNKASPSSPSQKQRSNILPQKDVRKLGPDERDALKLYCRTRIRNVQQQQKPNESGCSVERSMQKAAGLSGEHLVCVIPQQVFERLRLKSFTAAMKKGIEAKMHQPSRCHACQNKRADLARDTFIRIKKNQLESLLLKEKIEGTIYTKGSVCLVGEVLKDLPKLSDDPSKIWRALIEKEQTNTLKNFV</sequence>
<evidence type="ECO:0000313" key="2">
    <source>
        <dbReference type="Ensembl" id="ENSLOCP00000017994.1"/>
    </source>
</evidence>